<sequence length="273" mass="30472">MDWTLDEHLDTPSGTVRWASWGDGPPLVFLHGTPFSSYVWRRLADRFAATHRVYVWDMPGFGQSEMRAGQDVSLAAQQGVFTRLLAHWGLREPAVVAHDFGGAVALRTALLDGVRYERLALLDAVSVRPWGTGYFRLMHDNPEVFGALPGYLHRAMVRAHIATAAHTDLGDTLLDRLLEPWTGAAGQAAYTAVAAQNDEHDTAEVEDRYAELDMPVLIGWGREDRWLPVPRAEDLARRIPHAQLAWIERAGHLVQEDAPDQVATLLADFLARR</sequence>
<organism evidence="2 3">
    <name type="scientific">Murinocardiopsis flavida</name>
    <dbReference type="NCBI Taxonomy" id="645275"/>
    <lineage>
        <taxon>Bacteria</taxon>
        <taxon>Bacillati</taxon>
        <taxon>Actinomycetota</taxon>
        <taxon>Actinomycetes</taxon>
        <taxon>Streptosporangiales</taxon>
        <taxon>Nocardiopsidaceae</taxon>
        <taxon>Murinocardiopsis</taxon>
    </lineage>
</organism>
<dbReference type="InterPro" id="IPR029058">
    <property type="entry name" value="AB_hydrolase_fold"/>
</dbReference>
<dbReference type="InterPro" id="IPR000639">
    <property type="entry name" value="Epox_hydrolase-like"/>
</dbReference>
<evidence type="ECO:0000313" key="3">
    <source>
        <dbReference type="Proteomes" id="UP000240542"/>
    </source>
</evidence>
<dbReference type="PRINTS" id="PR00412">
    <property type="entry name" value="EPOXHYDRLASE"/>
</dbReference>
<dbReference type="InterPro" id="IPR050266">
    <property type="entry name" value="AB_hydrolase_sf"/>
</dbReference>
<dbReference type="InterPro" id="IPR000073">
    <property type="entry name" value="AB_hydrolase_1"/>
</dbReference>
<accession>A0A2P8CF08</accession>
<comment type="caution">
    <text evidence="2">The sequence shown here is derived from an EMBL/GenBank/DDBJ whole genome shotgun (WGS) entry which is preliminary data.</text>
</comment>
<evidence type="ECO:0000313" key="2">
    <source>
        <dbReference type="EMBL" id="PSK83577.1"/>
    </source>
</evidence>
<protein>
    <submittedName>
        <fullName evidence="2">Pimeloyl-ACP methyl ester carboxylesterase</fullName>
    </submittedName>
</protein>
<gene>
    <name evidence="2" type="ORF">CLV63_14029</name>
</gene>
<dbReference type="EMBL" id="PYGA01000040">
    <property type="protein sequence ID" value="PSK83577.1"/>
    <property type="molecule type" value="Genomic_DNA"/>
</dbReference>
<reference evidence="2 3" key="1">
    <citation type="submission" date="2018-03" db="EMBL/GenBank/DDBJ databases">
        <title>Genomic Encyclopedia of Archaeal and Bacterial Type Strains, Phase II (KMG-II): from individual species to whole genera.</title>
        <authorList>
            <person name="Goeker M."/>
        </authorList>
    </citation>
    <scope>NUCLEOTIDE SEQUENCE [LARGE SCALE GENOMIC DNA]</scope>
    <source>
        <strain evidence="2 3">DSM 45312</strain>
    </source>
</reference>
<feature type="domain" description="AB hydrolase-1" evidence="1">
    <location>
        <begin position="27"/>
        <end position="264"/>
    </location>
</feature>
<dbReference type="Gene3D" id="3.40.50.1820">
    <property type="entry name" value="alpha/beta hydrolase"/>
    <property type="match status" value="1"/>
</dbReference>
<dbReference type="SUPFAM" id="SSF53474">
    <property type="entry name" value="alpha/beta-Hydrolases"/>
    <property type="match status" value="1"/>
</dbReference>
<dbReference type="Pfam" id="PF12697">
    <property type="entry name" value="Abhydrolase_6"/>
    <property type="match status" value="1"/>
</dbReference>
<evidence type="ECO:0000259" key="1">
    <source>
        <dbReference type="Pfam" id="PF12697"/>
    </source>
</evidence>
<dbReference type="OrthoDB" id="334507at2"/>
<name>A0A2P8CF08_9ACTN</name>
<keyword evidence="3" id="KW-1185">Reference proteome</keyword>
<dbReference type="PANTHER" id="PTHR43798">
    <property type="entry name" value="MONOACYLGLYCEROL LIPASE"/>
    <property type="match status" value="1"/>
</dbReference>
<proteinExistence type="predicted"/>
<dbReference type="GO" id="GO:0003824">
    <property type="term" value="F:catalytic activity"/>
    <property type="evidence" value="ECO:0007669"/>
    <property type="project" value="InterPro"/>
</dbReference>
<dbReference type="AlphaFoldDB" id="A0A2P8CF08"/>
<dbReference type="PRINTS" id="PR00111">
    <property type="entry name" value="ABHYDROLASE"/>
</dbReference>
<dbReference type="Proteomes" id="UP000240542">
    <property type="component" value="Unassembled WGS sequence"/>
</dbReference>